<comment type="caution">
    <text evidence="1">The sequence shown here is derived from an EMBL/GenBank/DDBJ whole genome shotgun (WGS) entry which is preliminary data.</text>
</comment>
<gene>
    <name evidence="1" type="ORF">KME32_28225</name>
</gene>
<protein>
    <submittedName>
        <fullName evidence="1">Uncharacterized protein</fullName>
    </submittedName>
</protein>
<name>A0A951Q5B9_9NOST</name>
<dbReference type="AlphaFoldDB" id="A0A951Q5B9"/>
<evidence type="ECO:0000313" key="2">
    <source>
        <dbReference type="Proteomes" id="UP000715781"/>
    </source>
</evidence>
<dbReference type="Proteomes" id="UP000715781">
    <property type="component" value="Unassembled WGS sequence"/>
</dbReference>
<evidence type="ECO:0000313" key="1">
    <source>
        <dbReference type="EMBL" id="MBW4564927.1"/>
    </source>
</evidence>
<accession>A0A951Q5B9</accession>
<reference evidence="1" key="2">
    <citation type="journal article" date="2022" name="Microbiol. Resour. Announc.">
        <title>Metagenome Sequencing to Explore Phylogenomics of Terrestrial Cyanobacteria.</title>
        <authorList>
            <person name="Ward R.D."/>
            <person name="Stajich J.E."/>
            <person name="Johansen J.R."/>
            <person name="Huntemann M."/>
            <person name="Clum A."/>
            <person name="Foster B."/>
            <person name="Foster B."/>
            <person name="Roux S."/>
            <person name="Palaniappan K."/>
            <person name="Varghese N."/>
            <person name="Mukherjee S."/>
            <person name="Reddy T.B.K."/>
            <person name="Daum C."/>
            <person name="Copeland A."/>
            <person name="Chen I.A."/>
            <person name="Ivanova N.N."/>
            <person name="Kyrpides N.C."/>
            <person name="Shapiro N."/>
            <person name="Eloe-Fadrosh E.A."/>
            <person name="Pietrasiak N."/>
        </authorList>
    </citation>
    <scope>NUCLEOTIDE SEQUENCE</scope>
    <source>
        <strain evidence="1">JT2-VF2</strain>
    </source>
</reference>
<organism evidence="1 2">
    <name type="scientific">Mojavia pulchra JT2-VF2</name>
    <dbReference type="NCBI Taxonomy" id="287848"/>
    <lineage>
        <taxon>Bacteria</taxon>
        <taxon>Bacillati</taxon>
        <taxon>Cyanobacteriota</taxon>
        <taxon>Cyanophyceae</taxon>
        <taxon>Nostocales</taxon>
        <taxon>Nostocaceae</taxon>
    </lineage>
</organism>
<reference evidence="1" key="1">
    <citation type="submission" date="2021-05" db="EMBL/GenBank/DDBJ databases">
        <authorList>
            <person name="Pietrasiak N."/>
            <person name="Ward R."/>
            <person name="Stajich J.E."/>
            <person name="Kurbessoian T."/>
        </authorList>
    </citation>
    <scope>NUCLEOTIDE SEQUENCE</scope>
    <source>
        <strain evidence="1">JT2-VF2</strain>
    </source>
</reference>
<proteinExistence type="predicted"/>
<dbReference type="EMBL" id="JAHHHN010000028">
    <property type="protein sequence ID" value="MBW4564927.1"/>
    <property type="molecule type" value="Genomic_DNA"/>
</dbReference>
<sequence>MDCPITKVCGHWLYHIDLVPMPIVCEPFHYSLEVIDGSGKHYHCMWLFPNIDSAEKFVYLNYWLVCAAVEKGRKFPSRLSRKRYQISEINYPVWLQYLDWIDYYKRWLETQSVYFCPLLTQVRYINGFYNWTKRALSYYGLK</sequence>